<dbReference type="InterPro" id="IPR050276">
    <property type="entry name" value="MshD_Acetyltransferase"/>
</dbReference>
<dbReference type="PROSITE" id="PS51186">
    <property type="entry name" value="GNAT"/>
    <property type="match status" value="1"/>
</dbReference>
<dbReference type="SUPFAM" id="SSF55729">
    <property type="entry name" value="Acyl-CoA N-acyltransferases (Nat)"/>
    <property type="match status" value="1"/>
</dbReference>
<dbReference type="Gene3D" id="3.40.630.30">
    <property type="match status" value="1"/>
</dbReference>
<dbReference type="STRING" id="662367.SAMN05216167_101783"/>
<sequence>MIINVRQETESDHTAIANVIIDAYKDVGYSNKREQFMVERLRKSSSFILELSLVAEDDHGNIVGHILLTKIHIQNQDQSYEGLALAPVSIKPAYQNQGIGSALIRQSHSIAKDLGYTYIVVLGHAKYYPKFGYELTSNYTISIPIKVAEANCMIIALTESGLSGVTGMVTYPGEFFE</sequence>
<dbReference type="EMBL" id="FOLQ01000001">
    <property type="protein sequence ID" value="SFC27533.1"/>
    <property type="molecule type" value="Genomic_DNA"/>
</dbReference>
<dbReference type="PANTHER" id="PTHR43617">
    <property type="entry name" value="L-AMINO ACID N-ACETYLTRANSFERASE"/>
    <property type="match status" value="1"/>
</dbReference>
<dbReference type="Proteomes" id="UP000198598">
    <property type="component" value="Unassembled WGS sequence"/>
</dbReference>
<dbReference type="PANTHER" id="PTHR43617:SF2">
    <property type="entry name" value="UPF0039 PROTEIN SLL0451"/>
    <property type="match status" value="1"/>
</dbReference>
<dbReference type="AlphaFoldDB" id="A0A1I1I1H5"/>
<dbReference type="CDD" id="cd04301">
    <property type="entry name" value="NAT_SF"/>
    <property type="match status" value="1"/>
</dbReference>
<keyword evidence="2" id="KW-0808">Transferase</keyword>
<evidence type="ECO:0000313" key="2">
    <source>
        <dbReference type="EMBL" id="SFC27533.1"/>
    </source>
</evidence>
<proteinExistence type="predicted"/>
<evidence type="ECO:0000313" key="3">
    <source>
        <dbReference type="Proteomes" id="UP000198598"/>
    </source>
</evidence>
<reference evidence="2 3" key="1">
    <citation type="submission" date="2016-10" db="EMBL/GenBank/DDBJ databases">
        <authorList>
            <person name="de Groot N.N."/>
        </authorList>
    </citation>
    <scope>NUCLEOTIDE SEQUENCE [LARGE SCALE GENOMIC DNA]</scope>
    <source>
        <strain evidence="2 3">DSM 26130</strain>
    </source>
</reference>
<name>A0A1I1I1H5_9BACT</name>
<dbReference type="RefSeq" id="WP_177236496.1">
    <property type="nucleotide sequence ID" value="NZ_FOLQ01000001.1"/>
</dbReference>
<dbReference type="InterPro" id="IPR016181">
    <property type="entry name" value="Acyl_CoA_acyltransferase"/>
</dbReference>
<keyword evidence="3" id="KW-1185">Reference proteome</keyword>
<feature type="domain" description="N-acetyltransferase" evidence="1">
    <location>
        <begin position="3"/>
        <end position="158"/>
    </location>
</feature>
<protein>
    <submittedName>
        <fullName evidence="2">Predicted N-acetyltransferase YhbS</fullName>
    </submittedName>
</protein>
<evidence type="ECO:0000259" key="1">
    <source>
        <dbReference type="PROSITE" id="PS51186"/>
    </source>
</evidence>
<organism evidence="2 3">
    <name type="scientific">Spirosoma endophyticum</name>
    <dbReference type="NCBI Taxonomy" id="662367"/>
    <lineage>
        <taxon>Bacteria</taxon>
        <taxon>Pseudomonadati</taxon>
        <taxon>Bacteroidota</taxon>
        <taxon>Cytophagia</taxon>
        <taxon>Cytophagales</taxon>
        <taxon>Cytophagaceae</taxon>
        <taxon>Spirosoma</taxon>
    </lineage>
</organism>
<dbReference type="InterPro" id="IPR000182">
    <property type="entry name" value="GNAT_dom"/>
</dbReference>
<dbReference type="GO" id="GO:0016747">
    <property type="term" value="F:acyltransferase activity, transferring groups other than amino-acyl groups"/>
    <property type="evidence" value="ECO:0007669"/>
    <property type="project" value="InterPro"/>
</dbReference>
<gene>
    <name evidence="2" type="ORF">SAMN05216167_101783</name>
</gene>
<accession>A0A1I1I1H5</accession>
<dbReference type="Pfam" id="PF13508">
    <property type="entry name" value="Acetyltransf_7"/>
    <property type="match status" value="1"/>
</dbReference>